<keyword evidence="1" id="KW-0472">Membrane</keyword>
<accession>A0A421NXP2</accession>
<reference evidence="3" key="1">
    <citation type="submission" date="2016-11" db="EMBL/GenBank/DDBJ databases">
        <title>Genome sequence of Candidatus Phytoplasma solani strain SA-1.</title>
        <authorList>
            <person name="Haryono M."/>
            <person name="Samarzija I."/>
            <person name="Seruga Music M."/>
            <person name="Hogenhout S."/>
            <person name="Kuo C.-H."/>
        </authorList>
    </citation>
    <scope>NUCLEOTIDE SEQUENCE [LARGE SCALE GENOMIC DNA]</scope>
    <source>
        <strain evidence="3">SA-1</strain>
    </source>
</reference>
<feature type="transmembrane region" description="Helical" evidence="1">
    <location>
        <begin position="48"/>
        <end position="67"/>
    </location>
</feature>
<evidence type="ECO:0000313" key="3">
    <source>
        <dbReference type="Proteomes" id="UP000283896"/>
    </source>
</evidence>
<dbReference type="RefSeq" id="WP_122225474.1">
    <property type="nucleotide sequence ID" value="NC_022588.1"/>
</dbReference>
<name>A0A421NXP2_9MOLU</name>
<proteinExistence type="predicted"/>
<gene>
    <name evidence="2" type="ORF">PSSA1_v1c3630</name>
</gene>
<evidence type="ECO:0000256" key="1">
    <source>
        <dbReference type="SAM" id="Phobius"/>
    </source>
</evidence>
<dbReference type="AlphaFoldDB" id="A0A421NXP2"/>
<dbReference type="Proteomes" id="UP000283896">
    <property type="component" value="Unassembled WGS sequence"/>
</dbReference>
<keyword evidence="1" id="KW-1133">Transmembrane helix</keyword>
<dbReference type="EMBL" id="MPBG01000004">
    <property type="protein sequence ID" value="RMI88765.1"/>
    <property type="molecule type" value="Genomic_DNA"/>
</dbReference>
<organism evidence="2 3">
    <name type="scientific">Candidatus Phytoplasma solani</name>
    <dbReference type="NCBI Taxonomy" id="69896"/>
    <lineage>
        <taxon>Bacteria</taxon>
        <taxon>Bacillati</taxon>
        <taxon>Mycoplasmatota</taxon>
        <taxon>Mollicutes</taxon>
        <taxon>Acholeplasmatales</taxon>
        <taxon>Acholeplasmataceae</taxon>
        <taxon>Candidatus Phytoplasma</taxon>
        <taxon>16SrXII (Stolbur group)</taxon>
    </lineage>
</organism>
<keyword evidence="3" id="KW-1185">Reference proteome</keyword>
<comment type="caution">
    <text evidence="2">The sequence shown here is derived from an EMBL/GenBank/DDBJ whole genome shotgun (WGS) entry which is preliminary data.</text>
</comment>
<feature type="transmembrane region" description="Helical" evidence="1">
    <location>
        <begin position="6"/>
        <end position="28"/>
    </location>
</feature>
<evidence type="ECO:0000313" key="2">
    <source>
        <dbReference type="EMBL" id="RMI88765.1"/>
    </source>
</evidence>
<protein>
    <submittedName>
        <fullName evidence="2">Uncharacterized protein</fullName>
    </submittedName>
</protein>
<keyword evidence="1" id="KW-0812">Transmembrane</keyword>
<sequence length="72" mass="8299">MEHYAIWISISILTILSVLFLSDSNDFVSFSSSSFGEKQNRKIKGEHFFFNFLLTILTIACFALLLYQQKKG</sequence>